<name>A0AAV3UWE6_9ALTE</name>
<protein>
    <submittedName>
        <fullName evidence="2">CRISPR-associated Csy1 family protein</fullName>
    </submittedName>
</protein>
<dbReference type="NCBIfam" id="TIGR02564">
    <property type="entry name" value="cas_Csy1"/>
    <property type="match status" value="1"/>
</dbReference>
<proteinExistence type="predicted"/>
<dbReference type="Pfam" id="PF09611">
    <property type="entry name" value="Cas_Csy1"/>
    <property type="match status" value="1"/>
</dbReference>
<dbReference type="AlphaFoldDB" id="A0AAV3UWE6"/>
<organism evidence="2 3">
    <name type="scientific">Paraglaciecola chathamensis S18K6</name>
    <dbReference type="NCBI Taxonomy" id="1127672"/>
    <lineage>
        <taxon>Bacteria</taxon>
        <taxon>Pseudomonadati</taxon>
        <taxon>Pseudomonadota</taxon>
        <taxon>Gammaproteobacteria</taxon>
        <taxon>Alteromonadales</taxon>
        <taxon>Alteromonadaceae</taxon>
        <taxon>Paraglaciecola</taxon>
    </lineage>
</organism>
<dbReference type="InterPro" id="IPR013397">
    <property type="entry name" value="CRISPR-assoc_prot_Csy1"/>
</dbReference>
<feature type="coiled-coil region" evidence="1">
    <location>
        <begin position="25"/>
        <end position="52"/>
    </location>
</feature>
<dbReference type="RefSeq" id="WP_007986846.1">
    <property type="nucleotide sequence ID" value="NZ_BAEM01000024.1"/>
</dbReference>
<accession>A0AAV3UWE6</accession>
<evidence type="ECO:0000256" key="1">
    <source>
        <dbReference type="SAM" id="Coils"/>
    </source>
</evidence>
<comment type="caution">
    <text evidence="2">The sequence shown here is derived from an EMBL/GenBank/DDBJ whole genome shotgun (WGS) entry which is preliminary data.</text>
</comment>
<dbReference type="Proteomes" id="UP000006320">
    <property type="component" value="Unassembled WGS sequence"/>
</dbReference>
<evidence type="ECO:0000313" key="2">
    <source>
        <dbReference type="EMBL" id="GAC09608.1"/>
    </source>
</evidence>
<sequence>MEATLTQALADYIEQRKKSKLEPFQKTLNKVLEKSENEIEIAAAKAEYEEKSSPIEGSYNPEVWLTDAARRAKQISLATHAAKFTHSDAKASSILVSQPCTDNQTVNNQYLVTASLTDKAIDAVGNAAALDVAKLLNITVNGENLITQLQQNHAQALSAFTDNVELLQTWIDGFKLALGDEKVSSHSLSKQVYFPITSEDGSVSYLLLCPLFSSALAHKLHKKVTETRFGDSKDIRDARRANKYDARIDVSFPNTAVQTFGGSKPQNISQLNSERYGQNFLLNTAPPIFQAQAKPPINSSSLFNRQLSYKVSGYLRDFKAFLSNVKPEENNFKVRYKRDYHFILPMLDQLMIHATNIQTLPAGWASEPYCQLKHAHALWLDVYNLNESFQREREKLDWQAVIAADFASWLIKQLKNDEKYRLGDIEHAYFSKVCLHQLKRFERNTPKLAEA</sequence>
<gene>
    <name evidence="2" type="ORF">GCHA_1655</name>
</gene>
<reference evidence="2 3" key="1">
    <citation type="journal article" date="2017" name="Antonie Van Leeuwenhoek">
        <title>Rhizobium rhizosphaerae sp. nov., a novel species isolated from rice rhizosphere.</title>
        <authorList>
            <person name="Zhao J.J."/>
            <person name="Zhang J."/>
            <person name="Zhang R.J."/>
            <person name="Zhang C.W."/>
            <person name="Yin H.Q."/>
            <person name="Zhang X.X."/>
        </authorList>
    </citation>
    <scope>NUCLEOTIDE SEQUENCE [LARGE SCALE GENOMIC DNA]</scope>
    <source>
        <strain evidence="2 3">S18K6</strain>
    </source>
</reference>
<evidence type="ECO:0000313" key="3">
    <source>
        <dbReference type="Proteomes" id="UP000006320"/>
    </source>
</evidence>
<dbReference type="EMBL" id="BAEM01000024">
    <property type="protein sequence ID" value="GAC09608.1"/>
    <property type="molecule type" value="Genomic_DNA"/>
</dbReference>
<keyword evidence="1" id="KW-0175">Coiled coil</keyword>